<protein>
    <submittedName>
        <fullName evidence="2">Uncharacterized protein</fullName>
    </submittedName>
</protein>
<keyword evidence="3" id="KW-1185">Reference proteome</keyword>
<evidence type="ECO:0000313" key="3">
    <source>
        <dbReference type="Proteomes" id="UP001165136"/>
    </source>
</evidence>
<dbReference type="EMBL" id="BSTI01000003">
    <property type="protein sequence ID" value="GLY64959.1"/>
    <property type="molecule type" value="Genomic_DNA"/>
</dbReference>
<feature type="region of interest" description="Disordered" evidence="1">
    <location>
        <begin position="1"/>
        <end position="29"/>
    </location>
</feature>
<evidence type="ECO:0000313" key="2">
    <source>
        <dbReference type="EMBL" id="GLY64959.1"/>
    </source>
</evidence>
<dbReference type="Proteomes" id="UP001165136">
    <property type="component" value="Unassembled WGS sequence"/>
</dbReference>
<dbReference type="AlphaFoldDB" id="A0A9W6VFK4"/>
<reference evidence="2" key="1">
    <citation type="submission" date="2023-03" db="EMBL/GenBank/DDBJ databases">
        <title>Amycolatopsis taiwanensis NBRC 103393.</title>
        <authorList>
            <person name="Ichikawa N."/>
            <person name="Sato H."/>
            <person name="Tonouchi N."/>
        </authorList>
    </citation>
    <scope>NUCLEOTIDE SEQUENCE</scope>
    <source>
        <strain evidence="2">NBRC 103393</strain>
    </source>
</reference>
<accession>A0A9W6VFK4</accession>
<comment type="caution">
    <text evidence="2">The sequence shown here is derived from an EMBL/GenBank/DDBJ whole genome shotgun (WGS) entry which is preliminary data.</text>
</comment>
<proteinExistence type="predicted"/>
<evidence type="ECO:0000256" key="1">
    <source>
        <dbReference type="SAM" id="MobiDB-lite"/>
    </source>
</evidence>
<name>A0A9W6VFK4_9PSEU</name>
<sequence>MTAIDTPATRRVGVDRCGRNRGQDNPAMATATATTTDIPATIHITVTDDTSIPCRVAECRTALFSPRMVPNGIWFAGPHVGRLVT</sequence>
<gene>
    <name evidence="2" type="ORF">Atai01_15780</name>
</gene>
<feature type="compositionally biased region" description="Basic and acidic residues" evidence="1">
    <location>
        <begin position="12"/>
        <end position="22"/>
    </location>
</feature>
<organism evidence="2 3">
    <name type="scientific">Amycolatopsis taiwanensis</name>
    <dbReference type="NCBI Taxonomy" id="342230"/>
    <lineage>
        <taxon>Bacteria</taxon>
        <taxon>Bacillati</taxon>
        <taxon>Actinomycetota</taxon>
        <taxon>Actinomycetes</taxon>
        <taxon>Pseudonocardiales</taxon>
        <taxon>Pseudonocardiaceae</taxon>
        <taxon>Amycolatopsis</taxon>
    </lineage>
</organism>